<feature type="compositionally biased region" description="Acidic residues" evidence="1">
    <location>
        <begin position="236"/>
        <end position="249"/>
    </location>
</feature>
<feature type="non-terminal residue" evidence="3">
    <location>
        <position position="1"/>
    </location>
</feature>
<dbReference type="InterPro" id="IPR037171">
    <property type="entry name" value="NagB/RpiA_transferase-like"/>
</dbReference>
<comment type="caution">
    <text evidence="3">The sequence shown here is derived from an EMBL/GenBank/DDBJ whole genome shotgun (WGS) entry which is preliminary data.</text>
</comment>
<organism evidence="3 4">
    <name type="scientific">Methylopila musalis</name>
    <dbReference type="NCBI Taxonomy" id="1134781"/>
    <lineage>
        <taxon>Bacteria</taxon>
        <taxon>Pseudomonadati</taxon>
        <taxon>Pseudomonadota</taxon>
        <taxon>Alphaproteobacteria</taxon>
        <taxon>Hyphomicrobiales</taxon>
        <taxon>Methylopilaceae</taxon>
        <taxon>Methylopila</taxon>
    </lineage>
</organism>
<dbReference type="Pfam" id="PF02589">
    <property type="entry name" value="LUD_dom"/>
    <property type="match status" value="1"/>
</dbReference>
<dbReference type="InterPro" id="IPR003741">
    <property type="entry name" value="LUD_dom"/>
</dbReference>
<evidence type="ECO:0000313" key="3">
    <source>
        <dbReference type="EMBL" id="MFD1333185.1"/>
    </source>
</evidence>
<sequence length="262" mass="27099">GPRERIALFVEMALASAATVDVVRDEATAPGAVARFLRDHNLAPALRRGGDARLARLPWGETALTVAEGRSFGDDPVGLSAAFGAVAETGTLLLTSGPDNPTSLNFLPDTHVVVLDAADVGATYEELWGRARARYGAGVLPRVVNWITGPSRSADIEQILLMGAHGPRRLHVVLIDPDHAADEADADVATPAGSTPAGPQGGSTLAVAPSADGGGGGDQPSTPPSPAKPSETPDEKQEEDERLDEELDDSFPASDPPSQTQP</sequence>
<dbReference type="PANTHER" id="PTHR43682">
    <property type="entry name" value="LACTATE UTILIZATION PROTEIN C"/>
    <property type="match status" value="1"/>
</dbReference>
<dbReference type="InterPro" id="IPR024185">
    <property type="entry name" value="FTHF_cligase-like_sf"/>
</dbReference>
<accession>A0ABW3ZA14</accession>
<proteinExistence type="predicted"/>
<dbReference type="EMBL" id="JBHTMX010000180">
    <property type="protein sequence ID" value="MFD1333185.1"/>
    <property type="molecule type" value="Genomic_DNA"/>
</dbReference>
<protein>
    <submittedName>
        <fullName evidence="3">Lactate utilization protein C</fullName>
    </submittedName>
</protein>
<dbReference type="SUPFAM" id="SSF100950">
    <property type="entry name" value="NagB/RpiA/CoA transferase-like"/>
    <property type="match status" value="1"/>
</dbReference>
<evidence type="ECO:0000313" key="4">
    <source>
        <dbReference type="Proteomes" id="UP001597171"/>
    </source>
</evidence>
<keyword evidence="4" id="KW-1185">Reference proteome</keyword>
<reference evidence="4" key="1">
    <citation type="journal article" date="2019" name="Int. J. Syst. Evol. Microbiol.">
        <title>The Global Catalogue of Microorganisms (GCM) 10K type strain sequencing project: providing services to taxonomists for standard genome sequencing and annotation.</title>
        <authorList>
            <consortium name="The Broad Institute Genomics Platform"/>
            <consortium name="The Broad Institute Genome Sequencing Center for Infectious Disease"/>
            <person name="Wu L."/>
            <person name="Ma J."/>
        </authorList>
    </citation>
    <scope>NUCLEOTIDE SEQUENCE [LARGE SCALE GENOMIC DNA]</scope>
    <source>
        <strain evidence="4">CCUG 61696</strain>
    </source>
</reference>
<dbReference type="PANTHER" id="PTHR43682:SF1">
    <property type="entry name" value="LACTATE UTILIZATION PROTEIN C"/>
    <property type="match status" value="1"/>
</dbReference>
<evidence type="ECO:0000259" key="2">
    <source>
        <dbReference type="Pfam" id="PF02589"/>
    </source>
</evidence>
<name>A0ABW3ZA14_9HYPH</name>
<dbReference type="Gene3D" id="3.40.50.10420">
    <property type="entry name" value="NagB/RpiA/CoA transferase-like"/>
    <property type="match status" value="1"/>
</dbReference>
<dbReference type="RefSeq" id="WP_378776513.1">
    <property type="nucleotide sequence ID" value="NZ_JBHTMX010000180.1"/>
</dbReference>
<feature type="region of interest" description="Disordered" evidence="1">
    <location>
        <begin position="186"/>
        <end position="262"/>
    </location>
</feature>
<evidence type="ECO:0000256" key="1">
    <source>
        <dbReference type="SAM" id="MobiDB-lite"/>
    </source>
</evidence>
<gene>
    <name evidence="3" type="ORF">ACFQ4O_14365</name>
</gene>
<feature type="domain" description="LUD" evidence="2">
    <location>
        <begin position="8"/>
        <end position="175"/>
    </location>
</feature>
<dbReference type="Proteomes" id="UP001597171">
    <property type="component" value="Unassembled WGS sequence"/>
</dbReference>